<dbReference type="InterPro" id="IPR039426">
    <property type="entry name" value="TonB-dep_rcpt-like"/>
</dbReference>
<evidence type="ECO:0000313" key="8">
    <source>
        <dbReference type="EMBL" id="VAW71138.1"/>
    </source>
</evidence>
<reference evidence="8" key="1">
    <citation type="submission" date="2018-06" db="EMBL/GenBank/DDBJ databases">
        <authorList>
            <person name="Zhirakovskaya E."/>
        </authorList>
    </citation>
    <scope>NUCLEOTIDE SEQUENCE</scope>
</reference>
<proteinExistence type="predicted"/>
<keyword evidence="3" id="KW-0812">Transmembrane</keyword>
<dbReference type="InterPro" id="IPR012910">
    <property type="entry name" value="Plug_dom"/>
</dbReference>
<dbReference type="GO" id="GO:0015889">
    <property type="term" value="P:cobalamin transport"/>
    <property type="evidence" value="ECO:0007669"/>
    <property type="project" value="TreeGrafter"/>
</dbReference>
<dbReference type="InterPro" id="IPR036942">
    <property type="entry name" value="Beta-barrel_TonB_sf"/>
</dbReference>
<evidence type="ECO:0000256" key="5">
    <source>
        <dbReference type="ARBA" id="ARBA00023136"/>
    </source>
</evidence>
<dbReference type="PANTHER" id="PTHR30069:SF53">
    <property type="entry name" value="COLICIN I RECEPTOR-RELATED"/>
    <property type="match status" value="1"/>
</dbReference>
<organism evidence="8">
    <name type="scientific">hydrothermal vent metagenome</name>
    <dbReference type="NCBI Taxonomy" id="652676"/>
    <lineage>
        <taxon>unclassified sequences</taxon>
        <taxon>metagenomes</taxon>
        <taxon>ecological metagenomes</taxon>
    </lineage>
</organism>
<protein>
    <submittedName>
        <fullName evidence="8">Outer membrane vitamin B12 receptor BtuB</fullName>
    </submittedName>
</protein>
<evidence type="ECO:0000256" key="1">
    <source>
        <dbReference type="ARBA" id="ARBA00004571"/>
    </source>
</evidence>
<dbReference type="GO" id="GO:0009279">
    <property type="term" value="C:cell outer membrane"/>
    <property type="evidence" value="ECO:0007669"/>
    <property type="project" value="UniProtKB-SubCell"/>
</dbReference>
<feature type="domain" description="TonB-dependent receptor plug" evidence="7">
    <location>
        <begin position="40"/>
        <end position="145"/>
    </location>
</feature>
<evidence type="ECO:0000256" key="6">
    <source>
        <dbReference type="ARBA" id="ARBA00023237"/>
    </source>
</evidence>
<keyword evidence="2" id="KW-0813">Transport</keyword>
<comment type="subcellular location">
    <subcellularLocation>
        <location evidence="1">Cell outer membrane</location>
        <topology evidence="1">Multi-pass membrane protein</topology>
    </subcellularLocation>
</comment>
<evidence type="ECO:0000256" key="2">
    <source>
        <dbReference type="ARBA" id="ARBA00022448"/>
    </source>
</evidence>
<keyword evidence="4" id="KW-0732">Signal</keyword>
<keyword evidence="8" id="KW-0675">Receptor</keyword>
<keyword evidence="5" id="KW-0472">Membrane</keyword>
<name>A0A3B0XSA6_9ZZZZ</name>
<gene>
    <name evidence="8" type="ORF">MNBD_GAMMA09-1557</name>
</gene>
<dbReference type="Pfam" id="PF07715">
    <property type="entry name" value="Plug"/>
    <property type="match status" value="1"/>
</dbReference>
<evidence type="ECO:0000256" key="3">
    <source>
        <dbReference type="ARBA" id="ARBA00022692"/>
    </source>
</evidence>
<sequence length="390" mass="41502">MKKYSMSATALLLLSQAAFASEFGPLNVVITASRTAEKADDTLAAMTVITRDDIERLQAKSIRDVLQGTAGINITNNGGEGKSTSIFLRGTESDHVLVLIDGIKVGSATLGTTAFQHIPIEQVERIEVVRGPMSSLYGSEAIGGVIQIFTRKGGGELKPFFSIGGGSYNTYNASLGVSGGGEQGWFNLSASGINTNGFNACNGKPSPGGAGCFTVEPDDDGYKNLSGSLRAGYKFDGGVEVDIHALQSRGNTEFDGSYVNESESVQSVFGGSARFSPLDIWQMSLSAGQSIDKSDNFKDDSFKSRFESKRDTVSFLNDISITKNNLLTVGVDYQNDRVDGTTAYAVTSRDNKGLFAQYKGSLAAQDIQLSMRRDDNEQFGGYNTGSAAWG</sequence>
<dbReference type="PROSITE" id="PS52016">
    <property type="entry name" value="TONB_DEPENDENT_REC_3"/>
    <property type="match status" value="1"/>
</dbReference>
<dbReference type="AlphaFoldDB" id="A0A3B0XSA6"/>
<evidence type="ECO:0000259" key="7">
    <source>
        <dbReference type="Pfam" id="PF07715"/>
    </source>
</evidence>
<dbReference type="PANTHER" id="PTHR30069">
    <property type="entry name" value="TONB-DEPENDENT OUTER MEMBRANE RECEPTOR"/>
    <property type="match status" value="1"/>
</dbReference>
<accession>A0A3B0XSA6</accession>
<dbReference type="Gene3D" id="2.170.130.10">
    <property type="entry name" value="TonB-dependent receptor, plug domain"/>
    <property type="match status" value="1"/>
</dbReference>
<evidence type="ECO:0000256" key="4">
    <source>
        <dbReference type="ARBA" id="ARBA00022729"/>
    </source>
</evidence>
<dbReference type="Gene3D" id="2.40.170.20">
    <property type="entry name" value="TonB-dependent receptor, beta-barrel domain"/>
    <property type="match status" value="1"/>
</dbReference>
<dbReference type="SUPFAM" id="SSF56935">
    <property type="entry name" value="Porins"/>
    <property type="match status" value="1"/>
</dbReference>
<dbReference type="InterPro" id="IPR037066">
    <property type="entry name" value="Plug_dom_sf"/>
</dbReference>
<keyword evidence="6" id="KW-0998">Cell outer membrane</keyword>
<dbReference type="EMBL" id="UOFI01000215">
    <property type="protein sequence ID" value="VAW71138.1"/>
    <property type="molecule type" value="Genomic_DNA"/>
</dbReference>